<dbReference type="InterPro" id="IPR013520">
    <property type="entry name" value="Ribonucl_H"/>
</dbReference>
<evidence type="ECO:0000259" key="1">
    <source>
        <dbReference type="Pfam" id="PF00929"/>
    </source>
</evidence>
<feature type="domain" description="Exonuclease" evidence="1">
    <location>
        <begin position="42"/>
        <end position="107"/>
    </location>
</feature>
<dbReference type="GO" id="GO:0003676">
    <property type="term" value="F:nucleic acid binding"/>
    <property type="evidence" value="ECO:0007669"/>
    <property type="project" value="InterPro"/>
</dbReference>
<sequence>MSFIKSIKKSGSKINLYKLDKDILAKQTKGTTLFSNGINICVLDLETTGLNMEEDKIIEIALKVVKIDKIDGNIISFEESYESFQDPGMPIEDKISKITGIDDEMVAGHEIDWNKVN</sequence>
<dbReference type="InterPro" id="IPR036397">
    <property type="entry name" value="RNaseH_sf"/>
</dbReference>
<name>A0A382GFA0_9ZZZZ</name>
<dbReference type="CDD" id="cd06127">
    <property type="entry name" value="DEDDh"/>
    <property type="match status" value="1"/>
</dbReference>
<dbReference type="InterPro" id="IPR012337">
    <property type="entry name" value="RNaseH-like_sf"/>
</dbReference>
<evidence type="ECO:0000313" key="2">
    <source>
        <dbReference type="EMBL" id="SVB73415.1"/>
    </source>
</evidence>
<reference evidence="2" key="1">
    <citation type="submission" date="2018-05" db="EMBL/GenBank/DDBJ databases">
        <authorList>
            <person name="Lanie J.A."/>
            <person name="Ng W.-L."/>
            <person name="Kazmierczak K.M."/>
            <person name="Andrzejewski T.M."/>
            <person name="Davidsen T.M."/>
            <person name="Wayne K.J."/>
            <person name="Tettelin H."/>
            <person name="Glass J.I."/>
            <person name="Rusch D."/>
            <person name="Podicherti R."/>
            <person name="Tsui H.-C.T."/>
            <person name="Winkler M.E."/>
        </authorList>
    </citation>
    <scope>NUCLEOTIDE SEQUENCE</scope>
</reference>
<dbReference type="SUPFAM" id="SSF53098">
    <property type="entry name" value="Ribonuclease H-like"/>
    <property type="match status" value="1"/>
</dbReference>
<organism evidence="2">
    <name type="scientific">marine metagenome</name>
    <dbReference type="NCBI Taxonomy" id="408172"/>
    <lineage>
        <taxon>unclassified sequences</taxon>
        <taxon>metagenomes</taxon>
        <taxon>ecological metagenomes</taxon>
    </lineage>
</organism>
<dbReference type="Gene3D" id="3.30.420.10">
    <property type="entry name" value="Ribonuclease H-like superfamily/Ribonuclease H"/>
    <property type="match status" value="1"/>
</dbReference>
<dbReference type="EMBL" id="UINC01055011">
    <property type="protein sequence ID" value="SVB73415.1"/>
    <property type="molecule type" value="Genomic_DNA"/>
</dbReference>
<gene>
    <name evidence="2" type="ORF">METZ01_LOCUS226269</name>
</gene>
<dbReference type="AlphaFoldDB" id="A0A382GFA0"/>
<protein>
    <recommendedName>
        <fullName evidence="1">Exonuclease domain-containing protein</fullName>
    </recommendedName>
</protein>
<feature type="non-terminal residue" evidence="2">
    <location>
        <position position="117"/>
    </location>
</feature>
<accession>A0A382GFA0</accession>
<dbReference type="Pfam" id="PF00929">
    <property type="entry name" value="RNase_T"/>
    <property type="match status" value="1"/>
</dbReference>
<proteinExistence type="predicted"/>